<feature type="region of interest" description="Disordered" evidence="10">
    <location>
        <begin position="231"/>
        <end position="265"/>
    </location>
</feature>
<dbReference type="Pfam" id="PF00072">
    <property type="entry name" value="Response_reg"/>
    <property type="match status" value="1"/>
</dbReference>
<feature type="modified residue" description="4-aspartylphosphate" evidence="8">
    <location>
        <position position="55"/>
    </location>
</feature>
<evidence type="ECO:0000256" key="6">
    <source>
        <dbReference type="ARBA" id="ARBA00023163"/>
    </source>
</evidence>
<keyword evidence="3" id="KW-0902">Two-component regulatory system</keyword>
<dbReference type="AlphaFoldDB" id="A0A518ENI2"/>
<dbReference type="Gene3D" id="6.10.250.690">
    <property type="match status" value="1"/>
</dbReference>
<dbReference type="OrthoDB" id="272875at2"/>
<dbReference type="EMBL" id="CP036434">
    <property type="protein sequence ID" value="QDV05649.1"/>
    <property type="molecule type" value="Genomic_DNA"/>
</dbReference>
<keyword evidence="14" id="KW-1185">Reference proteome</keyword>
<dbReference type="GO" id="GO:0032993">
    <property type="term" value="C:protein-DNA complex"/>
    <property type="evidence" value="ECO:0007669"/>
    <property type="project" value="TreeGrafter"/>
</dbReference>
<evidence type="ECO:0000256" key="2">
    <source>
        <dbReference type="ARBA" id="ARBA00022553"/>
    </source>
</evidence>
<dbReference type="SUPFAM" id="SSF46894">
    <property type="entry name" value="C-terminal effector domain of the bipartite response regulators"/>
    <property type="match status" value="1"/>
</dbReference>
<evidence type="ECO:0000313" key="14">
    <source>
        <dbReference type="Proteomes" id="UP000320390"/>
    </source>
</evidence>
<keyword evidence="2 8" id="KW-0597">Phosphoprotein</keyword>
<keyword evidence="5 9" id="KW-0238">DNA-binding</keyword>
<comment type="function">
    <text evidence="7">This protein is a positive regulator for the phosphate regulon. Transcription of this operon is positively regulated by PhoB and PhoR when phosphate is limited.</text>
</comment>
<dbReference type="SUPFAM" id="SSF52172">
    <property type="entry name" value="CheY-like"/>
    <property type="match status" value="1"/>
</dbReference>
<evidence type="ECO:0000313" key="13">
    <source>
        <dbReference type="EMBL" id="QDV05649.1"/>
    </source>
</evidence>
<dbReference type="InterPro" id="IPR039420">
    <property type="entry name" value="WalR-like"/>
</dbReference>
<feature type="domain" description="OmpR/PhoB-type" evidence="12">
    <location>
        <begin position="129"/>
        <end position="228"/>
    </location>
</feature>
<dbReference type="InterPro" id="IPR016032">
    <property type="entry name" value="Sig_transdc_resp-reg_C-effctor"/>
</dbReference>
<dbReference type="Proteomes" id="UP000320390">
    <property type="component" value="Chromosome"/>
</dbReference>
<dbReference type="InterPro" id="IPR001867">
    <property type="entry name" value="OmpR/PhoB-type_DNA-bd"/>
</dbReference>
<dbReference type="PANTHER" id="PTHR48111">
    <property type="entry name" value="REGULATOR OF RPOS"/>
    <property type="match status" value="1"/>
</dbReference>
<keyword evidence="4" id="KW-0805">Transcription regulation</keyword>
<evidence type="ECO:0000256" key="10">
    <source>
        <dbReference type="SAM" id="MobiDB-lite"/>
    </source>
</evidence>
<dbReference type="GO" id="GO:0000976">
    <property type="term" value="F:transcription cis-regulatory region binding"/>
    <property type="evidence" value="ECO:0007669"/>
    <property type="project" value="TreeGrafter"/>
</dbReference>
<dbReference type="CDD" id="cd00383">
    <property type="entry name" value="trans_reg_C"/>
    <property type="match status" value="1"/>
</dbReference>
<keyword evidence="6" id="KW-0804">Transcription</keyword>
<dbReference type="SMART" id="SM00862">
    <property type="entry name" value="Trans_reg_C"/>
    <property type="match status" value="1"/>
</dbReference>
<dbReference type="Pfam" id="PF00486">
    <property type="entry name" value="Trans_reg_C"/>
    <property type="match status" value="1"/>
</dbReference>
<dbReference type="InterPro" id="IPR036388">
    <property type="entry name" value="WH-like_DNA-bd_sf"/>
</dbReference>
<dbReference type="FunFam" id="1.10.10.10:FF:000018">
    <property type="entry name" value="DNA-binding response regulator ResD"/>
    <property type="match status" value="1"/>
</dbReference>
<evidence type="ECO:0000256" key="4">
    <source>
        <dbReference type="ARBA" id="ARBA00023015"/>
    </source>
</evidence>
<organism evidence="13 14">
    <name type="scientific">Saltatorellus ferox</name>
    <dbReference type="NCBI Taxonomy" id="2528018"/>
    <lineage>
        <taxon>Bacteria</taxon>
        <taxon>Pseudomonadati</taxon>
        <taxon>Planctomycetota</taxon>
        <taxon>Planctomycetia</taxon>
        <taxon>Planctomycetia incertae sedis</taxon>
        <taxon>Saltatorellus</taxon>
    </lineage>
</organism>
<dbReference type="Gene3D" id="3.40.50.2300">
    <property type="match status" value="1"/>
</dbReference>
<dbReference type="RefSeq" id="WP_145195126.1">
    <property type="nucleotide sequence ID" value="NZ_CP036434.1"/>
</dbReference>
<dbReference type="PROSITE" id="PS51755">
    <property type="entry name" value="OMPR_PHOB"/>
    <property type="match status" value="1"/>
</dbReference>
<evidence type="ECO:0000259" key="11">
    <source>
        <dbReference type="PROSITE" id="PS50110"/>
    </source>
</evidence>
<sequence>MPPHPVRILVVEDNATLRADVLDALRSAGFEAQVSTTLAMARVAAESHCDLILLDLILPDGEGLDLCRELRAAGRSIPIIMMTGMDKPEQRVAGLDAGADDYVVKPFHIPELIARVRSILRRTGKSGMGSFVKHLDLWIDADQVAAGRGTTTFKLKPREFDLLSFFIRHPGRAWTRQELLDQVWGHTFEGDARTVDLHVRRLRAKVEPNEESPHYLETVWGVGYRMTMKWPEDSDEIQPMPPPSTPVRREVSSGNPRSEEQEQGQ</sequence>
<dbReference type="InterPro" id="IPR001789">
    <property type="entry name" value="Sig_transdc_resp-reg_receiver"/>
</dbReference>
<feature type="DNA-binding region" description="OmpR/PhoB-type" evidence="9">
    <location>
        <begin position="129"/>
        <end position="228"/>
    </location>
</feature>
<dbReference type="GO" id="GO:0000156">
    <property type="term" value="F:phosphorelay response regulator activity"/>
    <property type="evidence" value="ECO:0007669"/>
    <property type="project" value="TreeGrafter"/>
</dbReference>
<evidence type="ECO:0000256" key="7">
    <source>
        <dbReference type="ARBA" id="ARBA00024735"/>
    </source>
</evidence>
<dbReference type="PANTHER" id="PTHR48111:SF1">
    <property type="entry name" value="TWO-COMPONENT RESPONSE REGULATOR ORR33"/>
    <property type="match status" value="1"/>
</dbReference>
<evidence type="ECO:0000256" key="1">
    <source>
        <dbReference type="ARBA" id="ARBA00013332"/>
    </source>
</evidence>
<dbReference type="PROSITE" id="PS50110">
    <property type="entry name" value="RESPONSE_REGULATORY"/>
    <property type="match status" value="1"/>
</dbReference>
<proteinExistence type="predicted"/>
<gene>
    <name evidence="13" type="primary">sphR</name>
    <name evidence="13" type="ORF">Poly30_11480</name>
</gene>
<evidence type="ECO:0000259" key="12">
    <source>
        <dbReference type="PROSITE" id="PS51755"/>
    </source>
</evidence>
<protein>
    <recommendedName>
        <fullName evidence="1">Phosphate regulon transcriptional regulatory protein PhoB</fullName>
    </recommendedName>
</protein>
<feature type="domain" description="Response regulatory" evidence="11">
    <location>
        <begin position="7"/>
        <end position="120"/>
    </location>
</feature>
<reference evidence="13 14" key="1">
    <citation type="submission" date="2019-02" db="EMBL/GenBank/DDBJ databases">
        <title>Deep-cultivation of Planctomycetes and their phenomic and genomic characterization uncovers novel biology.</title>
        <authorList>
            <person name="Wiegand S."/>
            <person name="Jogler M."/>
            <person name="Boedeker C."/>
            <person name="Pinto D."/>
            <person name="Vollmers J."/>
            <person name="Rivas-Marin E."/>
            <person name="Kohn T."/>
            <person name="Peeters S.H."/>
            <person name="Heuer A."/>
            <person name="Rast P."/>
            <person name="Oberbeckmann S."/>
            <person name="Bunk B."/>
            <person name="Jeske O."/>
            <person name="Meyerdierks A."/>
            <person name="Storesund J.E."/>
            <person name="Kallscheuer N."/>
            <person name="Luecker S."/>
            <person name="Lage O.M."/>
            <person name="Pohl T."/>
            <person name="Merkel B.J."/>
            <person name="Hornburger P."/>
            <person name="Mueller R.-W."/>
            <person name="Bruemmer F."/>
            <person name="Labrenz M."/>
            <person name="Spormann A.M."/>
            <person name="Op den Camp H."/>
            <person name="Overmann J."/>
            <person name="Amann R."/>
            <person name="Jetten M.S.M."/>
            <person name="Mascher T."/>
            <person name="Medema M.H."/>
            <person name="Devos D.P."/>
            <person name="Kaster A.-K."/>
            <person name="Ovreas L."/>
            <person name="Rohde M."/>
            <person name="Galperin M.Y."/>
            <person name="Jogler C."/>
        </authorList>
    </citation>
    <scope>NUCLEOTIDE SEQUENCE [LARGE SCALE GENOMIC DNA]</scope>
    <source>
        <strain evidence="13 14">Poly30</strain>
    </source>
</reference>
<evidence type="ECO:0000256" key="9">
    <source>
        <dbReference type="PROSITE-ProRule" id="PRU01091"/>
    </source>
</evidence>
<dbReference type="GO" id="GO:0005829">
    <property type="term" value="C:cytosol"/>
    <property type="evidence" value="ECO:0007669"/>
    <property type="project" value="TreeGrafter"/>
</dbReference>
<dbReference type="InterPro" id="IPR011006">
    <property type="entry name" value="CheY-like_superfamily"/>
</dbReference>
<evidence type="ECO:0000256" key="8">
    <source>
        <dbReference type="PROSITE-ProRule" id="PRU00169"/>
    </source>
</evidence>
<accession>A0A518ENI2</accession>
<evidence type="ECO:0000256" key="3">
    <source>
        <dbReference type="ARBA" id="ARBA00023012"/>
    </source>
</evidence>
<dbReference type="Gene3D" id="1.10.10.10">
    <property type="entry name" value="Winged helix-like DNA-binding domain superfamily/Winged helix DNA-binding domain"/>
    <property type="match status" value="1"/>
</dbReference>
<dbReference type="GO" id="GO:0006355">
    <property type="term" value="P:regulation of DNA-templated transcription"/>
    <property type="evidence" value="ECO:0007669"/>
    <property type="project" value="InterPro"/>
</dbReference>
<evidence type="ECO:0000256" key="5">
    <source>
        <dbReference type="ARBA" id="ARBA00023125"/>
    </source>
</evidence>
<name>A0A518ENI2_9BACT</name>
<dbReference type="SMART" id="SM00448">
    <property type="entry name" value="REC"/>
    <property type="match status" value="1"/>
</dbReference>